<name>A0A225E1X3_9BACT</name>
<keyword evidence="3" id="KW-1185">Reference proteome</keyword>
<dbReference type="InterPro" id="IPR015943">
    <property type="entry name" value="WD40/YVTN_repeat-like_dom_sf"/>
</dbReference>
<comment type="caution">
    <text evidence="2">The sequence shown here is derived from an EMBL/GenBank/DDBJ whole genome shotgun (WGS) entry which is preliminary data.</text>
</comment>
<dbReference type="Proteomes" id="UP000214646">
    <property type="component" value="Unassembled WGS sequence"/>
</dbReference>
<dbReference type="PROSITE" id="PS50082">
    <property type="entry name" value="WD_REPEATS_2"/>
    <property type="match status" value="1"/>
</dbReference>
<feature type="repeat" description="WD" evidence="1">
    <location>
        <begin position="64"/>
        <end position="98"/>
    </location>
</feature>
<protein>
    <submittedName>
        <fullName evidence="2">High-affnity carbon uptake protein Hat/HatR</fullName>
    </submittedName>
</protein>
<accession>A0A225E1X3</accession>
<reference evidence="3" key="1">
    <citation type="submission" date="2017-06" db="EMBL/GenBank/DDBJ databases">
        <title>Genome analysis of Fimbriiglobus ruber SP5, the first member of the order Planctomycetales with confirmed chitinolytic capability.</title>
        <authorList>
            <person name="Ravin N.V."/>
            <person name="Rakitin A.L."/>
            <person name="Ivanova A.A."/>
            <person name="Beletsky A.V."/>
            <person name="Kulichevskaya I.S."/>
            <person name="Mardanov A.V."/>
            <person name="Dedysh S.N."/>
        </authorList>
    </citation>
    <scope>NUCLEOTIDE SEQUENCE [LARGE SCALE GENOMIC DNA]</scope>
    <source>
        <strain evidence="3">SP5</strain>
    </source>
</reference>
<dbReference type="Gene3D" id="2.130.10.10">
    <property type="entry name" value="YVTN repeat-like/Quinoprotein amine dehydrogenase"/>
    <property type="match status" value="1"/>
</dbReference>
<dbReference type="InterPro" id="IPR001680">
    <property type="entry name" value="WD40_rpt"/>
</dbReference>
<evidence type="ECO:0000256" key="1">
    <source>
        <dbReference type="PROSITE-ProRule" id="PRU00221"/>
    </source>
</evidence>
<proteinExistence type="predicted"/>
<dbReference type="Pfam" id="PF00400">
    <property type="entry name" value="WD40"/>
    <property type="match status" value="2"/>
</dbReference>
<dbReference type="EMBL" id="NIDE01000004">
    <property type="protein sequence ID" value="OWK43479.1"/>
    <property type="molecule type" value="Genomic_DNA"/>
</dbReference>
<dbReference type="OrthoDB" id="274827at2"/>
<organism evidence="2 3">
    <name type="scientific">Fimbriiglobus ruber</name>
    <dbReference type="NCBI Taxonomy" id="1908690"/>
    <lineage>
        <taxon>Bacteria</taxon>
        <taxon>Pseudomonadati</taxon>
        <taxon>Planctomycetota</taxon>
        <taxon>Planctomycetia</taxon>
        <taxon>Gemmatales</taxon>
        <taxon>Gemmataceae</taxon>
        <taxon>Fimbriiglobus</taxon>
    </lineage>
</organism>
<dbReference type="InterPro" id="IPR011044">
    <property type="entry name" value="Quino_amine_DH_bsu"/>
</dbReference>
<sequence length="98" mass="10293">MIALAGGTIAIWDTKAGDLLAHLRTNAPFTDWAYNPDGQTLAAASLDGTITFYDTASFRETARFAWNLGPLHSVAFAPDGLTCAAGAGHGQVLIWDLG</sequence>
<dbReference type="SMART" id="SM00320">
    <property type="entry name" value="WD40"/>
    <property type="match status" value="2"/>
</dbReference>
<evidence type="ECO:0000313" key="3">
    <source>
        <dbReference type="Proteomes" id="UP000214646"/>
    </source>
</evidence>
<dbReference type="PANTHER" id="PTHR19879:SF9">
    <property type="entry name" value="TRANSCRIPTION INITIATION FACTOR TFIID SUBUNIT 5"/>
    <property type="match status" value="1"/>
</dbReference>
<evidence type="ECO:0000313" key="2">
    <source>
        <dbReference type="EMBL" id="OWK43479.1"/>
    </source>
</evidence>
<dbReference type="SUPFAM" id="SSF50969">
    <property type="entry name" value="YVTN repeat-like/Quinoprotein amine dehydrogenase"/>
    <property type="match status" value="1"/>
</dbReference>
<dbReference type="PROSITE" id="PS50294">
    <property type="entry name" value="WD_REPEATS_REGION"/>
    <property type="match status" value="1"/>
</dbReference>
<keyword evidence="1" id="KW-0853">WD repeat</keyword>
<dbReference type="AlphaFoldDB" id="A0A225E1X3"/>
<dbReference type="RefSeq" id="WP_088254309.1">
    <property type="nucleotide sequence ID" value="NZ_NIDE01000004.1"/>
</dbReference>
<dbReference type="PANTHER" id="PTHR19879">
    <property type="entry name" value="TRANSCRIPTION INITIATION FACTOR TFIID"/>
    <property type="match status" value="1"/>
</dbReference>
<gene>
    <name evidence="2" type="ORF">FRUB_03078</name>
</gene>